<protein>
    <recommendedName>
        <fullName evidence="3">MADF domain-containing protein</fullName>
    </recommendedName>
</protein>
<accession>A0A0L7R9P1</accession>
<sequence>MSGEKNWSRNEITDLITVYEEKSVLCNTKDVEYRNREKKILEEIAANFRCFAEEL</sequence>
<evidence type="ECO:0008006" key="3">
    <source>
        <dbReference type="Google" id="ProtNLM"/>
    </source>
</evidence>
<keyword evidence="2" id="KW-1185">Reference proteome</keyword>
<organism evidence="1 2">
    <name type="scientific">Habropoda laboriosa</name>
    <dbReference type="NCBI Taxonomy" id="597456"/>
    <lineage>
        <taxon>Eukaryota</taxon>
        <taxon>Metazoa</taxon>
        <taxon>Ecdysozoa</taxon>
        <taxon>Arthropoda</taxon>
        <taxon>Hexapoda</taxon>
        <taxon>Insecta</taxon>
        <taxon>Pterygota</taxon>
        <taxon>Neoptera</taxon>
        <taxon>Endopterygota</taxon>
        <taxon>Hymenoptera</taxon>
        <taxon>Apocrita</taxon>
        <taxon>Aculeata</taxon>
        <taxon>Apoidea</taxon>
        <taxon>Anthophila</taxon>
        <taxon>Apidae</taxon>
        <taxon>Habropoda</taxon>
    </lineage>
</organism>
<dbReference type="EMBL" id="KQ414621">
    <property type="protein sequence ID" value="KOC67590.1"/>
    <property type="molecule type" value="Genomic_DNA"/>
</dbReference>
<reference evidence="1 2" key="1">
    <citation type="submission" date="2015-07" db="EMBL/GenBank/DDBJ databases">
        <title>The genome of Habropoda laboriosa.</title>
        <authorList>
            <person name="Pan H."/>
            <person name="Kapheim K."/>
        </authorList>
    </citation>
    <scope>NUCLEOTIDE SEQUENCE [LARGE SCALE GENOMIC DNA]</scope>
    <source>
        <strain evidence="1">0110345459</strain>
    </source>
</reference>
<dbReference type="Proteomes" id="UP000053825">
    <property type="component" value="Unassembled WGS sequence"/>
</dbReference>
<evidence type="ECO:0000313" key="2">
    <source>
        <dbReference type="Proteomes" id="UP000053825"/>
    </source>
</evidence>
<proteinExistence type="predicted"/>
<dbReference type="AlphaFoldDB" id="A0A0L7R9P1"/>
<name>A0A0L7R9P1_9HYME</name>
<evidence type="ECO:0000313" key="1">
    <source>
        <dbReference type="EMBL" id="KOC67590.1"/>
    </source>
</evidence>
<gene>
    <name evidence="1" type="ORF">WH47_10365</name>
</gene>